<evidence type="ECO:0000313" key="11">
    <source>
        <dbReference type="Proteomes" id="UP000288623"/>
    </source>
</evidence>
<evidence type="ECO:0000256" key="8">
    <source>
        <dbReference type="SAM" id="Phobius"/>
    </source>
</evidence>
<dbReference type="InterPro" id="IPR024989">
    <property type="entry name" value="MFS_assoc_dom"/>
</dbReference>
<sequence>MNVQRWMSVRFFLFFMGWGIFLPYWTGYLVDGKNLSIEQASVIMSIGLLMRGLSTITLYPMMKKTASDLRVLQWVSAAAFLLACSYIPAQGYMPLLIITALFNFFFPMLMPALDATAGSLTQHSQLRYAKARSFGSIGFICMVLIISMLSGAFGDQLFLGGMIVILAIFTALTWTKAPDSVRLAPAATTERPSFKKLFQVRHFPLILLLAILLQGAHAAYYNYGYLYLQELGVSKYYIGMIINVSVLFEIMLFTYADRLFKKWTPGMMFALAAAGSTARWCIIYFFPNVELFIVSQLFHSLSFALAHYAFMRFITANVPTNYLPSAQGLYATFAQSFATALMTFFSTYLYTMSMQAAFLGMIVFTIPAFFIAFYIGRKQLSSTEKHA</sequence>
<keyword evidence="2" id="KW-0813">Transport</keyword>
<protein>
    <submittedName>
        <fullName evidence="10">3-phosphoglycerate kinase</fullName>
    </submittedName>
</protein>
<dbReference type="SUPFAM" id="SSF103473">
    <property type="entry name" value="MFS general substrate transporter"/>
    <property type="match status" value="1"/>
</dbReference>
<dbReference type="PIRSF" id="PIRSF004925">
    <property type="entry name" value="HcaT"/>
    <property type="match status" value="1"/>
</dbReference>
<evidence type="ECO:0000256" key="4">
    <source>
        <dbReference type="ARBA" id="ARBA00022519"/>
    </source>
</evidence>
<feature type="transmembrane region" description="Helical" evidence="8">
    <location>
        <begin position="134"/>
        <end position="151"/>
    </location>
</feature>
<dbReference type="AlphaFoldDB" id="A0A433RVF7"/>
<feature type="transmembrane region" description="Helical" evidence="8">
    <location>
        <begin position="42"/>
        <end position="59"/>
    </location>
</feature>
<comment type="subcellular location">
    <subcellularLocation>
        <location evidence="1">Cell inner membrane</location>
        <topology evidence="1">Multi-pass membrane protein</topology>
    </subcellularLocation>
</comment>
<dbReference type="OrthoDB" id="9150135at2"/>
<evidence type="ECO:0000256" key="7">
    <source>
        <dbReference type="ARBA" id="ARBA00023136"/>
    </source>
</evidence>
<accession>A0A433RVF7</accession>
<evidence type="ECO:0000256" key="2">
    <source>
        <dbReference type="ARBA" id="ARBA00022448"/>
    </source>
</evidence>
<keyword evidence="10" id="KW-0418">Kinase</keyword>
<dbReference type="InterPro" id="IPR026032">
    <property type="entry name" value="HcaT-like"/>
</dbReference>
<feature type="transmembrane region" description="Helical" evidence="8">
    <location>
        <begin position="12"/>
        <end position="30"/>
    </location>
</feature>
<dbReference type="InterPro" id="IPR036259">
    <property type="entry name" value="MFS_trans_sf"/>
</dbReference>
<feature type="transmembrane region" description="Helical" evidence="8">
    <location>
        <begin position="292"/>
        <end position="310"/>
    </location>
</feature>
<comment type="caution">
    <text evidence="10">The sequence shown here is derived from an EMBL/GenBank/DDBJ whole genome shotgun (WGS) entry which is preliminary data.</text>
</comment>
<feature type="transmembrane region" description="Helical" evidence="8">
    <location>
        <begin position="268"/>
        <end position="286"/>
    </location>
</feature>
<feature type="domain" description="Major facilitator superfamily associated" evidence="9">
    <location>
        <begin position="6"/>
        <end position="358"/>
    </location>
</feature>
<keyword evidence="6 8" id="KW-1133">Transmembrane helix</keyword>
<feature type="transmembrane region" description="Helical" evidence="8">
    <location>
        <begin position="356"/>
        <end position="376"/>
    </location>
</feature>
<evidence type="ECO:0000256" key="6">
    <source>
        <dbReference type="ARBA" id="ARBA00022989"/>
    </source>
</evidence>
<feature type="transmembrane region" description="Helical" evidence="8">
    <location>
        <begin position="157"/>
        <end position="175"/>
    </location>
</feature>
<evidence type="ECO:0000259" key="9">
    <source>
        <dbReference type="Pfam" id="PF12832"/>
    </source>
</evidence>
<dbReference type="GO" id="GO:0015528">
    <property type="term" value="F:lactose:proton symporter activity"/>
    <property type="evidence" value="ECO:0007669"/>
    <property type="project" value="TreeGrafter"/>
</dbReference>
<organism evidence="10 11">
    <name type="scientific">Candidatus Kurthia intestinigallinarum</name>
    <dbReference type="NCBI Taxonomy" id="1562256"/>
    <lineage>
        <taxon>Bacteria</taxon>
        <taxon>Bacillati</taxon>
        <taxon>Bacillota</taxon>
        <taxon>Bacilli</taxon>
        <taxon>Bacillales</taxon>
        <taxon>Caryophanaceae</taxon>
        <taxon>Kurthia</taxon>
    </lineage>
</organism>
<dbReference type="EMBL" id="JTFC01000026">
    <property type="protein sequence ID" value="RUS57272.1"/>
    <property type="molecule type" value="Genomic_DNA"/>
</dbReference>
<feature type="transmembrane region" description="Helical" evidence="8">
    <location>
        <begin position="203"/>
        <end position="224"/>
    </location>
</feature>
<keyword evidence="4" id="KW-0997">Cell inner membrane</keyword>
<dbReference type="GO" id="GO:0005886">
    <property type="term" value="C:plasma membrane"/>
    <property type="evidence" value="ECO:0007669"/>
    <property type="project" value="UniProtKB-SubCell"/>
</dbReference>
<evidence type="ECO:0000256" key="5">
    <source>
        <dbReference type="ARBA" id="ARBA00022692"/>
    </source>
</evidence>
<dbReference type="NCBIfam" id="NF037955">
    <property type="entry name" value="mfs"/>
    <property type="match status" value="1"/>
</dbReference>
<dbReference type="RefSeq" id="WP_126990172.1">
    <property type="nucleotide sequence ID" value="NZ_JTFC01000026.1"/>
</dbReference>
<name>A0A433RVF7_9BACL</name>
<feature type="transmembrane region" description="Helical" evidence="8">
    <location>
        <begin position="95"/>
        <end position="113"/>
    </location>
</feature>
<proteinExistence type="predicted"/>
<evidence type="ECO:0000313" key="10">
    <source>
        <dbReference type="EMBL" id="RUS57272.1"/>
    </source>
</evidence>
<feature type="transmembrane region" description="Helical" evidence="8">
    <location>
        <begin position="71"/>
        <end position="89"/>
    </location>
</feature>
<dbReference type="Gene3D" id="1.20.1250.20">
    <property type="entry name" value="MFS general substrate transporter like domains"/>
    <property type="match status" value="2"/>
</dbReference>
<dbReference type="PANTHER" id="PTHR23522:SF10">
    <property type="entry name" value="3-PHENYLPROPIONIC ACID TRANSPORTER-RELATED"/>
    <property type="match status" value="1"/>
</dbReference>
<keyword evidence="11" id="KW-1185">Reference proteome</keyword>
<reference evidence="10 11" key="1">
    <citation type="submission" date="2014-11" db="EMBL/GenBank/DDBJ databases">
        <title>Genome sequence and analysis of novel Kurthia sp.</title>
        <authorList>
            <person name="Lawson J.N."/>
            <person name="Gonzalez J.E."/>
            <person name="Rinauldi L."/>
            <person name="Xuan Z."/>
            <person name="Firman A."/>
            <person name="Shaddox L."/>
            <person name="Trudeau A."/>
            <person name="Shah S."/>
            <person name="Reiman D."/>
        </authorList>
    </citation>
    <scope>NUCLEOTIDE SEQUENCE [LARGE SCALE GENOMIC DNA]</scope>
    <source>
        <strain evidence="10 11">3B1D</strain>
    </source>
</reference>
<gene>
    <name evidence="10" type="ORF">QI30_06735</name>
</gene>
<keyword evidence="7 8" id="KW-0472">Membrane</keyword>
<dbReference type="GO" id="GO:0016301">
    <property type="term" value="F:kinase activity"/>
    <property type="evidence" value="ECO:0007669"/>
    <property type="project" value="UniProtKB-KW"/>
</dbReference>
<dbReference type="PANTHER" id="PTHR23522">
    <property type="entry name" value="BLL5896 PROTEIN"/>
    <property type="match status" value="1"/>
</dbReference>
<evidence type="ECO:0000256" key="3">
    <source>
        <dbReference type="ARBA" id="ARBA00022475"/>
    </source>
</evidence>
<dbReference type="Proteomes" id="UP000288623">
    <property type="component" value="Unassembled WGS sequence"/>
</dbReference>
<dbReference type="GO" id="GO:0030395">
    <property type="term" value="F:lactose binding"/>
    <property type="evidence" value="ECO:0007669"/>
    <property type="project" value="TreeGrafter"/>
</dbReference>
<feature type="transmembrane region" description="Helical" evidence="8">
    <location>
        <begin position="236"/>
        <end position="256"/>
    </location>
</feature>
<keyword evidence="3" id="KW-1003">Cell membrane</keyword>
<keyword evidence="5 8" id="KW-0812">Transmembrane</keyword>
<feature type="transmembrane region" description="Helical" evidence="8">
    <location>
        <begin position="330"/>
        <end position="350"/>
    </location>
</feature>
<keyword evidence="10" id="KW-0808">Transferase</keyword>
<dbReference type="Pfam" id="PF12832">
    <property type="entry name" value="MFS_1_like"/>
    <property type="match status" value="1"/>
</dbReference>
<evidence type="ECO:0000256" key="1">
    <source>
        <dbReference type="ARBA" id="ARBA00004429"/>
    </source>
</evidence>